<dbReference type="GO" id="GO:0005524">
    <property type="term" value="F:ATP binding"/>
    <property type="evidence" value="ECO:0007669"/>
    <property type="project" value="InterPro"/>
</dbReference>
<gene>
    <name evidence="2" type="ORF">FWILDA_LOCUS10801</name>
</gene>
<dbReference type="Gene3D" id="1.10.510.10">
    <property type="entry name" value="Transferase(Phosphotransferase) domain 1"/>
    <property type="match status" value="1"/>
</dbReference>
<dbReference type="InterPro" id="IPR000719">
    <property type="entry name" value="Prot_kinase_dom"/>
</dbReference>
<dbReference type="AlphaFoldDB" id="A0A9W4SVI5"/>
<organism evidence="2 3">
    <name type="scientific">Funneliformis geosporum</name>
    <dbReference type="NCBI Taxonomy" id="1117311"/>
    <lineage>
        <taxon>Eukaryota</taxon>
        <taxon>Fungi</taxon>
        <taxon>Fungi incertae sedis</taxon>
        <taxon>Mucoromycota</taxon>
        <taxon>Glomeromycotina</taxon>
        <taxon>Glomeromycetes</taxon>
        <taxon>Glomerales</taxon>
        <taxon>Glomeraceae</taxon>
        <taxon>Funneliformis</taxon>
    </lineage>
</organism>
<reference evidence="2" key="1">
    <citation type="submission" date="2022-08" db="EMBL/GenBank/DDBJ databases">
        <authorList>
            <person name="Kallberg Y."/>
            <person name="Tangrot J."/>
            <person name="Rosling A."/>
        </authorList>
    </citation>
    <scope>NUCLEOTIDE SEQUENCE</scope>
    <source>
        <strain evidence="2">Wild A</strain>
    </source>
</reference>
<protein>
    <submittedName>
        <fullName evidence="2">6685_t:CDS:1</fullName>
    </submittedName>
</protein>
<proteinExistence type="predicted"/>
<evidence type="ECO:0000313" key="2">
    <source>
        <dbReference type="EMBL" id="CAI2182885.1"/>
    </source>
</evidence>
<comment type="caution">
    <text evidence="2">The sequence shown here is derived from an EMBL/GenBank/DDBJ whole genome shotgun (WGS) entry which is preliminary data.</text>
</comment>
<sequence length="218" mass="24084">MNEIVKQIKSKLNLSNQIDEENLINSNENSIRESEIDIKDDFGFKCKCEGDWCDCDTIQFLKESKAIGFYKKLEDGNILLSGAGHFGPKITDIGLSQLINDSSSSTSTNVFGVLPYIASELLDKKPFSFASDVYSFGIIMVEVSTGKLPYGDVPHDERLALAICNGLRPRVTKGTPKSFIDLVDKCLDADPEKRPSTQDLSKVINVPESQLTDLLISI</sequence>
<feature type="domain" description="Protein kinase" evidence="1">
    <location>
        <begin position="1"/>
        <end position="211"/>
    </location>
</feature>
<dbReference type="PANTHER" id="PTHR44329">
    <property type="entry name" value="SERINE/THREONINE-PROTEIN KINASE TNNI3K-RELATED"/>
    <property type="match status" value="1"/>
</dbReference>
<dbReference type="GO" id="GO:0004674">
    <property type="term" value="F:protein serine/threonine kinase activity"/>
    <property type="evidence" value="ECO:0007669"/>
    <property type="project" value="TreeGrafter"/>
</dbReference>
<evidence type="ECO:0000313" key="3">
    <source>
        <dbReference type="Proteomes" id="UP001153678"/>
    </source>
</evidence>
<dbReference type="InterPro" id="IPR011009">
    <property type="entry name" value="Kinase-like_dom_sf"/>
</dbReference>
<evidence type="ECO:0000259" key="1">
    <source>
        <dbReference type="PROSITE" id="PS50011"/>
    </source>
</evidence>
<dbReference type="OrthoDB" id="544350at2759"/>
<keyword evidence="3" id="KW-1185">Reference proteome</keyword>
<name>A0A9W4SVI5_9GLOM</name>
<dbReference type="Proteomes" id="UP001153678">
    <property type="component" value="Unassembled WGS sequence"/>
</dbReference>
<accession>A0A9W4SVI5</accession>
<dbReference type="EMBL" id="CAMKVN010002863">
    <property type="protein sequence ID" value="CAI2182885.1"/>
    <property type="molecule type" value="Genomic_DNA"/>
</dbReference>
<dbReference type="InterPro" id="IPR001245">
    <property type="entry name" value="Ser-Thr/Tyr_kinase_cat_dom"/>
</dbReference>
<dbReference type="InterPro" id="IPR051681">
    <property type="entry name" value="Ser/Thr_Kinases-Pseudokinases"/>
</dbReference>
<dbReference type="PROSITE" id="PS50011">
    <property type="entry name" value="PROTEIN_KINASE_DOM"/>
    <property type="match status" value="1"/>
</dbReference>
<dbReference type="Pfam" id="PF07714">
    <property type="entry name" value="PK_Tyr_Ser-Thr"/>
    <property type="match status" value="1"/>
</dbReference>
<dbReference type="SUPFAM" id="SSF56112">
    <property type="entry name" value="Protein kinase-like (PK-like)"/>
    <property type="match status" value="1"/>
</dbReference>